<dbReference type="InterPro" id="IPR052918">
    <property type="entry name" value="Motility_Chemotaxis_Reg"/>
</dbReference>
<evidence type="ECO:0000313" key="2">
    <source>
        <dbReference type="Proteomes" id="UP000037460"/>
    </source>
</evidence>
<dbReference type="PANTHER" id="PTHR35580:SF1">
    <property type="entry name" value="PHYTASE-LIKE DOMAIN-CONTAINING PROTEIN"/>
    <property type="match status" value="1"/>
</dbReference>
<organism evidence="1 2">
    <name type="scientific">Chrysochromulina tobinii</name>
    <dbReference type="NCBI Taxonomy" id="1460289"/>
    <lineage>
        <taxon>Eukaryota</taxon>
        <taxon>Haptista</taxon>
        <taxon>Haptophyta</taxon>
        <taxon>Prymnesiophyceae</taxon>
        <taxon>Prymnesiales</taxon>
        <taxon>Chrysochromulinaceae</taxon>
        <taxon>Chrysochromulina</taxon>
    </lineage>
</organism>
<dbReference type="OrthoDB" id="10689674at2759"/>
<dbReference type="AlphaFoldDB" id="A0A0M0K7C8"/>
<evidence type="ECO:0000313" key="1">
    <source>
        <dbReference type="EMBL" id="KOO34781.1"/>
    </source>
</evidence>
<comment type="caution">
    <text evidence="1">The sequence shown here is derived from an EMBL/GenBank/DDBJ whole genome shotgun (WGS) entry which is preliminary data.</text>
</comment>
<dbReference type="Pfam" id="PF06739">
    <property type="entry name" value="SBBP"/>
    <property type="match status" value="1"/>
</dbReference>
<dbReference type="EMBL" id="JWZX01001093">
    <property type="protein sequence ID" value="KOO34781.1"/>
    <property type="molecule type" value="Genomic_DNA"/>
</dbReference>
<keyword evidence="2" id="KW-1185">Reference proteome</keyword>
<accession>A0A0M0K7C8</accession>
<gene>
    <name evidence="1" type="ORF">Ctob_015382</name>
</gene>
<dbReference type="Proteomes" id="UP000037460">
    <property type="component" value="Unassembled WGS sequence"/>
</dbReference>
<dbReference type="PANTHER" id="PTHR35580">
    <property type="entry name" value="CELL SURFACE GLYCOPROTEIN (S-LAYER PROTEIN)-LIKE PROTEIN"/>
    <property type="match status" value="1"/>
</dbReference>
<name>A0A0M0K7C8_9EUKA</name>
<proteinExistence type="predicted"/>
<dbReference type="InterPro" id="IPR010620">
    <property type="entry name" value="SBBP_repeat"/>
</dbReference>
<sequence>MMHVMASGAIDWAIQTGGTSSSQGLGIAYDGAGGALVTGYFYGEASFGSTSLTSRGMQDAFVMHVTASGAIDWAIQAGGSSYDGGNGIAHDGAGGALVTGYFSGEASFGSTSLTSRGMPQDAFACAFVMHVTASGAIDWAIQTGGELDDGGYGIAHDGAGGALVTGYFYGEASFGSTSLISRGSNDAFVMHVAASGAIDWAIQTGGTSYDGGCSIAHDSEGGAVVMGYFSGESSFGSTSLTSRGEYDVFVMHVTASGAIDWAIQAGGTSYDGGYGIAYDGVGGALVTGYFYGEASFGSTSLISRGDYDAFVMHVTASGTIDWAIQAGGTSDDRGYGIAHDSAGGALVTGYFKGKTSFGSTSLTSRGGYDAFVMHVTALGVIDWAIQAGGAFDDGGYGIAYDGAGGALARLRGPAQAHLCGAAMPSA</sequence>
<reference evidence="2" key="1">
    <citation type="journal article" date="2015" name="PLoS Genet.">
        <title>Genome Sequence and Transcriptome Analyses of Chrysochromulina tobin: Metabolic Tools for Enhanced Algal Fitness in the Prominent Order Prymnesiales (Haptophyceae).</title>
        <authorList>
            <person name="Hovde B.T."/>
            <person name="Deodato C.R."/>
            <person name="Hunsperger H.M."/>
            <person name="Ryken S.A."/>
            <person name="Yost W."/>
            <person name="Jha R.K."/>
            <person name="Patterson J."/>
            <person name="Monnat R.J. Jr."/>
            <person name="Barlow S.B."/>
            <person name="Starkenburg S.R."/>
            <person name="Cattolico R.A."/>
        </authorList>
    </citation>
    <scope>NUCLEOTIDE SEQUENCE</scope>
    <source>
        <strain evidence="2">CCMP291</strain>
    </source>
</reference>
<protein>
    <submittedName>
        <fullName evidence="1">Pkd domain-containing protein</fullName>
    </submittedName>
</protein>